<protein>
    <submittedName>
        <fullName evidence="5">D-2-hydroxyglutarate dehydrogenase, mitochondrial</fullName>
    </submittedName>
</protein>
<dbReference type="Gene3D" id="3.30.43.10">
    <property type="entry name" value="Uridine Diphospho-n-acetylenolpyruvylglucosamine Reductase, domain 2"/>
    <property type="match status" value="1"/>
</dbReference>
<dbReference type="InterPro" id="IPR016167">
    <property type="entry name" value="FAD-bd_PCMH_sub1"/>
</dbReference>
<keyword evidence="3" id="KW-1133">Transmembrane helix</keyword>
<evidence type="ECO:0000259" key="4">
    <source>
        <dbReference type="Pfam" id="PF01565"/>
    </source>
</evidence>
<dbReference type="PANTHER" id="PTHR43716:SF1">
    <property type="entry name" value="D-2-HYDROXYGLUTARATE DEHYDROGENASE, MITOCHONDRIAL"/>
    <property type="match status" value="1"/>
</dbReference>
<dbReference type="Pfam" id="PF01565">
    <property type="entry name" value="FAD_binding_4"/>
    <property type="match status" value="1"/>
</dbReference>
<dbReference type="GO" id="GO:0005739">
    <property type="term" value="C:mitochondrion"/>
    <property type="evidence" value="ECO:0007669"/>
    <property type="project" value="TreeGrafter"/>
</dbReference>
<keyword evidence="2" id="KW-0560">Oxidoreductase</keyword>
<comment type="caution">
    <text evidence="5">The sequence shown here is derived from an EMBL/GenBank/DDBJ whole genome shotgun (WGS) entry which is preliminary data.</text>
</comment>
<dbReference type="InterPro" id="IPR036318">
    <property type="entry name" value="FAD-bd_PCMH-like_sf"/>
</dbReference>
<keyword evidence="6" id="KW-1185">Reference proteome</keyword>
<dbReference type="EMBL" id="JAIZAY010000021">
    <property type="protein sequence ID" value="KAJ8021221.1"/>
    <property type="molecule type" value="Genomic_DNA"/>
</dbReference>
<reference evidence="5" key="1">
    <citation type="submission" date="2021-10" db="EMBL/GenBank/DDBJ databases">
        <title>Tropical sea cucumber genome reveals ecological adaptation and Cuvierian tubules defense mechanism.</title>
        <authorList>
            <person name="Chen T."/>
        </authorList>
    </citation>
    <scope>NUCLEOTIDE SEQUENCE</scope>
    <source>
        <strain evidence="5">Nanhai2018</strain>
        <tissue evidence="5">Muscle</tissue>
    </source>
</reference>
<gene>
    <name evidence="5" type="ORF">HOLleu_38356</name>
</gene>
<evidence type="ECO:0000256" key="3">
    <source>
        <dbReference type="SAM" id="Phobius"/>
    </source>
</evidence>
<sequence>MSRSLSSTSILQRKVPLTSDQYPRMKRGSFSKVCPDDVAFVESVLQDRVFTDSDDLKAANTDWLRICRVVFKALNGLPPDNTNDMVVLYKPVHTCLLSGQTLRQAPVSQKYYSSQRQQDEVSEILKYCNEHNLAVVPQGVFDEIIISSSLINSVIEFSPLQVKGKLCNFDNCDIVVVRIYLVGIIISLFLHKVTAVVFVCYNCIIIVFFTGILTCQAGCILENLNLYVQKEGSTMPLDLGAKGSSYIGGNLANNTGEKRFPVYGPLHGSTLGIEAVSISKDVK</sequence>
<dbReference type="GO" id="GO:0016491">
    <property type="term" value="F:oxidoreductase activity"/>
    <property type="evidence" value="ECO:0007669"/>
    <property type="project" value="UniProtKB-KW"/>
</dbReference>
<evidence type="ECO:0000256" key="1">
    <source>
        <dbReference type="ARBA" id="ARBA00001974"/>
    </source>
</evidence>
<dbReference type="OrthoDB" id="5332616at2759"/>
<feature type="domain" description="FAD linked oxidase N-terminal" evidence="4">
    <location>
        <begin position="211"/>
        <end position="276"/>
    </location>
</feature>
<dbReference type="InterPro" id="IPR051264">
    <property type="entry name" value="FAD-oxidored/transferase_4"/>
</dbReference>
<evidence type="ECO:0000313" key="6">
    <source>
        <dbReference type="Proteomes" id="UP001152320"/>
    </source>
</evidence>
<comment type="cofactor">
    <cofactor evidence="1">
        <name>FAD</name>
        <dbReference type="ChEBI" id="CHEBI:57692"/>
    </cofactor>
</comment>
<dbReference type="SUPFAM" id="SSF56176">
    <property type="entry name" value="FAD-binding/transporter-associated domain-like"/>
    <property type="match status" value="1"/>
</dbReference>
<evidence type="ECO:0000313" key="5">
    <source>
        <dbReference type="EMBL" id="KAJ8021221.1"/>
    </source>
</evidence>
<feature type="transmembrane region" description="Helical" evidence="3">
    <location>
        <begin position="172"/>
        <end position="190"/>
    </location>
</feature>
<keyword evidence="3" id="KW-0472">Membrane</keyword>
<organism evidence="5 6">
    <name type="scientific">Holothuria leucospilota</name>
    <name type="common">Black long sea cucumber</name>
    <name type="synonym">Mertensiothuria leucospilota</name>
    <dbReference type="NCBI Taxonomy" id="206669"/>
    <lineage>
        <taxon>Eukaryota</taxon>
        <taxon>Metazoa</taxon>
        <taxon>Echinodermata</taxon>
        <taxon>Eleutherozoa</taxon>
        <taxon>Echinozoa</taxon>
        <taxon>Holothuroidea</taxon>
        <taxon>Aspidochirotacea</taxon>
        <taxon>Aspidochirotida</taxon>
        <taxon>Holothuriidae</taxon>
        <taxon>Holothuria</taxon>
    </lineage>
</organism>
<evidence type="ECO:0000256" key="2">
    <source>
        <dbReference type="ARBA" id="ARBA00023002"/>
    </source>
</evidence>
<dbReference type="InterPro" id="IPR016169">
    <property type="entry name" value="FAD-bd_PCMH_sub2"/>
</dbReference>
<dbReference type="Gene3D" id="3.30.465.10">
    <property type="match status" value="1"/>
</dbReference>
<dbReference type="AlphaFoldDB" id="A0A9Q0YGU7"/>
<keyword evidence="3" id="KW-0812">Transmembrane</keyword>
<dbReference type="GO" id="GO:0050660">
    <property type="term" value="F:flavin adenine dinucleotide binding"/>
    <property type="evidence" value="ECO:0007669"/>
    <property type="project" value="InterPro"/>
</dbReference>
<name>A0A9Q0YGU7_HOLLE</name>
<feature type="transmembrane region" description="Helical" evidence="3">
    <location>
        <begin position="196"/>
        <end position="221"/>
    </location>
</feature>
<proteinExistence type="predicted"/>
<accession>A0A9Q0YGU7</accession>
<dbReference type="Proteomes" id="UP001152320">
    <property type="component" value="Chromosome 21"/>
</dbReference>
<dbReference type="PANTHER" id="PTHR43716">
    <property type="entry name" value="D-2-HYDROXYGLUTARATE DEHYDROGENASE, MITOCHONDRIAL"/>
    <property type="match status" value="1"/>
</dbReference>
<dbReference type="InterPro" id="IPR006094">
    <property type="entry name" value="Oxid_FAD_bind_N"/>
</dbReference>